<evidence type="ECO:0000313" key="1">
    <source>
        <dbReference type="EMBL" id="CEL95469.1"/>
    </source>
</evidence>
<dbReference type="EMBL" id="CDMY01000227">
    <property type="protein sequence ID" value="CEL95469.1"/>
    <property type="molecule type" value="Genomic_DNA"/>
</dbReference>
<dbReference type="AlphaFoldDB" id="A0A0G4EHT6"/>
<dbReference type="VEuPathDB" id="CryptoDB:Vbra_11899"/>
<organism evidence="1 2">
    <name type="scientific">Vitrella brassicaformis (strain CCMP3155)</name>
    <dbReference type="NCBI Taxonomy" id="1169540"/>
    <lineage>
        <taxon>Eukaryota</taxon>
        <taxon>Sar</taxon>
        <taxon>Alveolata</taxon>
        <taxon>Colpodellida</taxon>
        <taxon>Vitrellaceae</taxon>
        <taxon>Vitrella</taxon>
    </lineage>
</organism>
<keyword evidence="2" id="KW-1185">Reference proteome</keyword>
<protein>
    <submittedName>
        <fullName evidence="1">Uncharacterized protein</fullName>
    </submittedName>
</protein>
<evidence type="ECO:0000313" key="2">
    <source>
        <dbReference type="Proteomes" id="UP000041254"/>
    </source>
</evidence>
<dbReference type="Proteomes" id="UP000041254">
    <property type="component" value="Unassembled WGS sequence"/>
</dbReference>
<proteinExistence type="predicted"/>
<name>A0A0G4EHT6_VITBC</name>
<sequence length="200" mass="22128">MDERCDQFFSDAQSLTQQATVLNSKVSKDLGKLRRFLMKNQEHRFTPKAQQRLFDTIGIYVTWVKRTEMGAGNEDSVSAVLDVVKDALAMPFTVFGTKHKTTLLQWHDHLTAAIADRPGGSGGDGTEDAAQEYQALSLDEGGQCVTVWDESAEATLEGINVRDEAMRGRVKVGIDEGKMVHVRVGLKDRTVLSVRVEEGD</sequence>
<reference evidence="1 2" key="1">
    <citation type="submission" date="2014-11" db="EMBL/GenBank/DDBJ databases">
        <authorList>
            <person name="Zhu J."/>
            <person name="Qi W."/>
            <person name="Song R."/>
        </authorList>
    </citation>
    <scope>NUCLEOTIDE SEQUENCE [LARGE SCALE GENOMIC DNA]</scope>
</reference>
<accession>A0A0G4EHT6</accession>
<dbReference type="InParanoid" id="A0A0G4EHT6"/>
<dbReference type="OMA" id="CIKFWED"/>
<gene>
    <name evidence="1" type="ORF">Vbra_11899</name>
</gene>
<dbReference type="OrthoDB" id="64113at2759"/>